<accession>A0AAV2TD25</accession>
<gene>
    <name evidence="3" type="ORF">CDAUBV1_LOCUS7207</name>
</gene>
<protein>
    <recommendedName>
        <fullName evidence="2">Calponin-homology (CH) domain-containing protein</fullName>
    </recommendedName>
</protein>
<reference evidence="3" key="1">
    <citation type="submission" date="2024-06" db="EMBL/GenBank/DDBJ databases">
        <authorList>
            <person name="Liu X."/>
            <person name="Lenzi L."/>
            <person name="Haldenby T S."/>
            <person name="Uol C."/>
        </authorList>
    </citation>
    <scope>NUCLEOTIDE SEQUENCE</scope>
</reference>
<dbReference type="Gene3D" id="1.10.418.10">
    <property type="entry name" value="Calponin-like domain"/>
    <property type="match status" value="1"/>
</dbReference>
<dbReference type="EMBL" id="CAXLJL010000168">
    <property type="protein sequence ID" value="CAL5133991.1"/>
    <property type="molecule type" value="Genomic_DNA"/>
</dbReference>
<proteinExistence type="predicted"/>
<evidence type="ECO:0000259" key="2">
    <source>
        <dbReference type="PROSITE" id="PS50021"/>
    </source>
</evidence>
<dbReference type="PROSITE" id="PS50021">
    <property type="entry name" value="CH"/>
    <property type="match status" value="1"/>
</dbReference>
<dbReference type="InterPro" id="IPR001715">
    <property type="entry name" value="CH_dom"/>
</dbReference>
<dbReference type="Pfam" id="PF00307">
    <property type="entry name" value="CH"/>
    <property type="match status" value="1"/>
</dbReference>
<comment type="caution">
    <text evidence="3">The sequence shown here is derived from an EMBL/GenBank/DDBJ whole genome shotgun (WGS) entry which is preliminary data.</text>
</comment>
<dbReference type="Proteomes" id="UP001497525">
    <property type="component" value="Unassembled WGS sequence"/>
</dbReference>
<dbReference type="SMART" id="SM00033">
    <property type="entry name" value="CH"/>
    <property type="match status" value="1"/>
</dbReference>
<feature type="domain" description="Calponin-homology (CH)" evidence="2">
    <location>
        <begin position="20"/>
        <end position="128"/>
    </location>
</feature>
<name>A0AAV2TD25_CALDB</name>
<dbReference type="InterPro" id="IPR036872">
    <property type="entry name" value="CH_dom_sf"/>
</dbReference>
<dbReference type="AlphaFoldDB" id="A0AAV2TD25"/>
<feature type="region of interest" description="Disordered" evidence="1">
    <location>
        <begin position="307"/>
        <end position="326"/>
    </location>
</feature>
<evidence type="ECO:0000313" key="3">
    <source>
        <dbReference type="EMBL" id="CAL5133991.1"/>
    </source>
</evidence>
<evidence type="ECO:0000256" key="1">
    <source>
        <dbReference type="SAM" id="MobiDB-lite"/>
    </source>
</evidence>
<evidence type="ECO:0000313" key="4">
    <source>
        <dbReference type="Proteomes" id="UP001497525"/>
    </source>
</evidence>
<dbReference type="SUPFAM" id="SSF47576">
    <property type="entry name" value="Calponin-homology domain, CH-domain"/>
    <property type="match status" value="1"/>
</dbReference>
<sequence>MTNVEKIVQIRDGLPPISPSPEEDSIRSWLNIYLGSASPPLIIDDLTEELIRNGVALGLLLEILGNVELNGLLRRPITRVERLHNVHEVFTLLRKLKVRLDNIQPEDILRGDKDSIVQLLAAISNHFKRYPAESSGLYSSSTSTSRRLSPMDRLTSHDRSFSVTRDNNIASIAEKFAAQLKGPVYKHPVIGPNSLRNGQKTPRSRSTLTLKLDSLQSSTPAPTVDSKLSFPTVIPVVNAPLKQTKESCTLNDGKNPRFQENLHYFAESLDDLSLLRTRLENISQLLSSETPILPTCSPVCNKQSTKTVLSSDTTEPPTSPPATNGQSVKIVQTDLVLSSPDKDRELMRAEREIRVLSSLLKTKDDLLRHSEAENRRLIRALQTIQDEVCQRIERQRTRKLSEQQLKPFTHTTDPVVRSRSAGGHLPKEIRRYPDRGVSPSPRSLTLPREYPYFMVDPYGNSFGGVSRLLSPVNYNAFSTVSQVKKHRVRRIFKNESLDRNQRRDKTKVQF</sequence>
<organism evidence="3 4">
    <name type="scientific">Calicophoron daubneyi</name>
    <name type="common">Rumen fluke</name>
    <name type="synonym">Paramphistomum daubneyi</name>
    <dbReference type="NCBI Taxonomy" id="300641"/>
    <lineage>
        <taxon>Eukaryota</taxon>
        <taxon>Metazoa</taxon>
        <taxon>Spiralia</taxon>
        <taxon>Lophotrochozoa</taxon>
        <taxon>Platyhelminthes</taxon>
        <taxon>Trematoda</taxon>
        <taxon>Digenea</taxon>
        <taxon>Plagiorchiida</taxon>
        <taxon>Pronocephalata</taxon>
        <taxon>Paramphistomoidea</taxon>
        <taxon>Paramphistomidae</taxon>
        <taxon>Calicophoron</taxon>
    </lineage>
</organism>